<dbReference type="GO" id="GO:0006952">
    <property type="term" value="P:defense response"/>
    <property type="evidence" value="ECO:0007669"/>
    <property type="project" value="UniProtKB-KW"/>
</dbReference>
<dbReference type="GO" id="GO:0009738">
    <property type="term" value="P:abscisic acid-activated signaling pathway"/>
    <property type="evidence" value="ECO:0007669"/>
    <property type="project" value="InterPro"/>
</dbReference>
<reference evidence="4" key="1">
    <citation type="submission" date="2023-02" db="EMBL/GenBank/DDBJ databases">
        <title>Genome of toxic invasive species Heracleum sosnowskyi carries increased number of genes despite the absence of recent whole-genome duplications.</title>
        <authorList>
            <person name="Schelkunov M."/>
            <person name="Shtratnikova V."/>
            <person name="Makarenko M."/>
            <person name="Klepikova A."/>
            <person name="Omelchenko D."/>
            <person name="Novikova G."/>
            <person name="Obukhova E."/>
            <person name="Bogdanov V."/>
            <person name="Penin A."/>
            <person name="Logacheva M."/>
        </authorList>
    </citation>
    <scope>NUCLEOTIDE SEQUENCE</scope>
    <source>
        <strain evidence="4">Hsosn_3</strain>
        <tissue evidence="4">Leaf</tissue>
    </source>
</reference>
<comment type="caution">
    <text evidence="4">The sequence shown here is derived from an EMBL/GenBank/DDBJ whole genome shotgun (WGS) entry which is preliminary data.</text>
</comment>
<dbReference type="InterPro" id="IPR023393">
    <property type="entry name" value="START-like_dom_sf"/>
</dbReference>
<dbReference type="GO" id="GO:0005737">
    <property type="term" value="C:cytoplasm"/>
    <property type="evidence" value="ECO:0007669"/>
    <property type="project" value="TreeGrafter"/>
</dbReference>
<dbReference type="GO" id="GO:0038023">
    <property type="term" value="F:signaling receptor activity"/>
    <property type="evidence" value="ECO:0007669"/>
    <property type="project" value="InterPro"/>
</dbReference>
<dbReference type="PRINTS" id="PR00634">
    <property type="entry name" value="BETALLERGEN"/>
</dbReference>
<evidence type="ECO:0000313" key="4">
    <source>
        <dbReference type="EMBL" id="KAK1380330.1"/>
    </source>
</evidence>
<dbReference type="InterPro" id="IPR024949">
    <property type="entry name" value="Bet_v_I_allergen"/>
</dbReference>
<dbReference type="AlphaFoldDB" id="A0AAD8I7X1"/>
<proteinExistence type="inferred from homology"/>
<evidence type="ECO:0000313" key="5">
    <source>
        <dbReference type="Proteomes" id="UP001237642"/>
    </source>
</evidence>
<evidence type="ECO:0000256" key="2">
    <source>
        <dbReference type="RuleBase" id="RU000409"/>
    </source>
</evidence>
<sequence>MGVVTTDVEVASSVPAQTLYKGFLLDMDNIIPKVLPQAIKSIEIVSGDGGAGTIKKVTLGEVSQFTVVKQRIDEVDAEGLKYSYSIIEGDLLLGIIESITSKFTVVPTDGGCIVKNTTIYTPIGDAVIPEENVKEATEQSGMVFKAIEAYLLANPGAY</sequence>
<dbReference type="InterPro" id="IPR000916">
    <property type="entry name" value="Bet_v_I/MLP"/>
</dbReference>
<organism evidence="4 5">
    <name type="scientific">Heracleum sosnowskyi</name>
    <dbReference type="NCBI Taxonomy" id="360622"/>
    <lineage>
        <taxon>Eukaryota</taxon>
        <taxon>Viridiplantae</taxon>
        <taxon>Streptophyta</taxon>
        <taxon>Embryophyta</taxon>
        <taxon>Tracheophyta</taxon>
        <taxon>Spermatophyta</taxon>
        <taxon>Magnoliopsida</taxon>
        <taxon>eudicotyledons</taxon>
        <taxon>Gunneridae</taxon>
        <taxon>Pentapetalae</taxon>
        <taxon>asterids</taxon>
        <taxon>campanulids</taxon>
        <taxon>Apiales</taxon>
        <taxon>Apiaceae</taxon>
        <taxon>Apioideae</taxon>
        <taxon>apioid superclade</taxon>
        <taxon>Tordylieae</taxon>
        <taxon>Tordyliinae</taxon>
        <taxon>Heracleum</taxon>
    </lineage>
</organism>
<dbReference type="SMART" id="SM01037">
    <property type="entry name" value="Bet_v_1"/>
    <property type="match status" value="1"/>
</dbReference>
<gene>
    <name evidence="4" type="ORF">POM88_027074</name>
</gene>
<dbReference type="EMBL" id="JAUIZM010000006">
    <property type="protein sequence ID" value="KAK1380330.1"/>
    <property type="molecule type" value="Genomic_DNA"/>
</dbReference>
<dbReference type="GO" id="GO:0010427">
    <property type="term" value="F:abscisic acid binding"/>
    <property type="evidence" value="ECO:0007669"/>
    <property type="project" value="InterPro"/>
</dbReference>
<protein>
    <submittedName>
        <fullName evidence="4">Major allergen Pru ar 1-like</fullName>
    </submittedName>
</protein>
<keyword evidence="5" id="KW-1185">Reference proteome</keyword>
<dbReference type="Pfam" id="PF00407">
    <property type="entry name" value="Bet_v_1"/>
    <property type="match status" value="1"/>
</dbReference>
<feature type="domain" description="Bet v I/Major latex protein" evidence="3">
    <location>
        <begin position="1"/>
        <end position="154"/>
    </location>
</feature>
<dbReference type="CDD" id="cd07816">
    <property type="entry name" value="Bet_v1-like"/>
    <property type="match status" value="1"/>
</dbReference>
<dbReference type="InterPro" id="IPR050279">
    <property type="entry name" value="Plant_def-hormone_signal"/>
</dbReference>
<evidence type="ECO:0000256" key="1">
    <source>
        <dbReference type="ARBA" id="ARBA00009744"/>
    </source>
</evidence>
<dbReference type="FunFam" id="3.30.530.20:FF:000007">
    <property type="entry name" value="Major pollen allergen Bet v 1-A"/>
    <property type="match status" value="1"/>
</dbReference>
<dbReference type="Proteomes" id="UP001237642">
    <property type="component" value="Unassembled WGS sequence"/>
</dbReference>
<keyword evidence="2" id="KW-0611">Plant defense</keyword>
<dbReference type="Gene3D" id="3.30.530.20">
    <property type="match status" value="1"/>
</dbReference>
<keyword evidence="2" id="KW-0568">Pathogenesis-related protein</keyword>
<dbReference type="PANTHER" id="PTHR31213">
    <property type="entry name" value="OS08G0374000 PROTEIN-RELATED"/>
    <property type="match status" value="1"/>
</dbReference>
<evidence type="ECO:0000259" key="3">
    <source>
        <dbReference type="SMART" id="SM01037"/>
    </source>
</evidence>
<dbReference type="SUPFAM" id="SSF55961">
    <property type="entry name" value="Bet v1-like"/>
    <property type="match status" value="1"/>
</dbReference>
<dbReference type="GO" id="GO:0005634">
    <property type="term" value="C:nucleus"/>
    <property type="evidence" value="ECO:0007669"/>
    <property type="project" value="TreeGrafter"/>
</dbReference>
<comment type="similarity">
    <text evidence="1 2">Belongs to the BetVI family.</text>
</comment>
<name>A0AAD8I7X1_9APIA</name>
<reference evidence="4" key="2">
    <citation type="submission" date="2023-05" db="EMBL/GenBank/DDBJ databases">
        <authorList>
            <person name="Schelkunov M.I."/>
        </authorList>
    </citation>
    <scope>NUCLEOTIDE SEQUENCE</scope>
    <source>
        <strain evidence="4">Hsosn_3</strain>
        <tissue evidence="4">Leaf</tissue>
    </source>
</reference>
<accession>A0AAD8I7X1</accession>
<dbReference type="PROSITE" id="PS00451">
    <property type="entry name" value="PATHOGENESIS_BETVI"/>
    <property type="match status" value="1"/>
</dbReference>
<dbReference type="PANTHER" id="PTHR31213:SF55">
    <property type="entry name" value="STRESS-INDUCED PROTEIN SAM22"/>
    <property type="match status" value="1"/>
</dbReference>
<dbReference type="GO" id="GO:0004864">
    <property type="term" value="F:protein phosphatase inhibitor activity"/>
    <property type="evidence" value="ECO:0007669"/>
    <property type="project" value="InterPro"/>
</dbReference>